<comment type="caution">
    <text evidence="14">The sequence shown here is derived from an EMBL/GenBank/DDBJ whole genome shotgun (WGS) entry which is preliminary data.</text>
</comment>
<dbReference type="InterPro" id="IPR002585">
    <property type="entry name" value="Cyt-d_ubiquinol_oxidase_su_1"/>
</dbReference>
<evidence type="ECO:0000256" key="4">
    <source>
        <dbReference type="ARBA" id="ARBA00022475"/>
    </source>
</evidence>
<keyword evidence="11 12" id="KW-0472">Membrane</keyword>
<name>A0ABT7TY64_ACTVI</name>
<feature type="transmembrane region" description="Helical" evidence="12">
    <location>
        <begin position="54"/>
        <end position="78"/>
    </location>
</feature>
<keyword evidence="15" id="KW-1185">Reference proteome</keyword>
<dbReference type="RefSeq" id="WP_289595248.1">
    <property type="nucleotide sequence ID" value="NZ_JAUDBR010000004.1"/>
</dbReference>
<feature type="transmembrane region" description="Helical" evidence="12">
    <location>
        <begin position="98"/>
        <end position="122"/>
    </location>
</feature>
<gene>
    <name evidence="14" type="ORF">QUV91_03485</name>
</gene>
<feature type="transmembrane region" description="Helical" evidence="12">
    <location>
        <begin position="134"/>
        <end position="157"/>
    </location>
</feature>
<dbReference type="PIRSF" id="PIRSF006446">
    <property type="entry name" value="Cyt_quinol_oxidase_1"/>
    <property type="match status" value="1"/>
</dbReference>
<comment type="similarity">
    <text evidence="2 12">Belongs to the cytochrome ubiquinol oxidase subunit 1 family.</text>
</comment>
<feature type="transmembrane region" description="Helical" evidence="12">
    <location>
        <begin position="448"/>
        <end position="469"/>
    </location>
</feature>
<keyword evidence="9 12" id="KW-1133">Transmembrane helix</keyword>
<dbReference type="EMBL" id="JAUDBR010000004">
    <property type="protein sequence ID" value="MDM8076113.1"/>
    <property type="molecule type" value="Genomic_DNA"/>
</dbReference>
<organism evidence="14 15">
    <name type="scientific">Actinomyces viscosus</name>
    <dbReference type="NCBI Taxonomy" id="1656"/>
    <lineage>
        <taxon>Bacteria</taxon>
        <taxon>Bacillati</taxon>
        <taxon>Actinomycetota</taxon>
        <taxon>Actinomycetes</taxon>
        <taxon>Actinomycetales</taxon>
        <taxon>Actinomycetaceae</taxon>
        <taxon>Actinomyces</taxon>
    </lineage>
</organism>
<evidence type="ECO:0000256" key="8">
    <source>
        <dbReference type="ARBA" id="ARBA00022982"/>
    </source>
</evidence>
<evidence type="ECO:0000256" key="2">
    <source>
        <dbReference type="ARBA" id="ARBA00009819"/>
    </source>
</evidence>
<dbReference type="Proteomes" id="UP001529257">
    <property type="component" value="Unassembled WGS sequence"/>
</dbReference>
<feature type="compositionally biased region" description="Basic and acidic residues" evidence="13">
    <location>
        <begin position="495"/>
        <end position="515"/>
    </location>
</feature>
<evidence type="ECO:0000256" key="11">
    <source>
        <dbReference type="ARBA" id="ARBA00023136"/>
    </source>
</evidence>
<protein>
    <submittedName>
        <fullName evidence="14">Cytochrome ubiquinol oxidase subunit I</fullName>
    </submittedName>
</protein>
<feature type="transmembrane region" description="Helical" evidence="12">
    <location>
        <begin position="388"/>
        <end position="410"/>
    </location>
</feature>
<evidence type="ECO:0000256" key="10">
    <source>
        <dbReference type="ARBA" id="ARBA00023004"/>
    </source>
</evidence>
<keyword evidence="10 12" id="KW-0408">Iron</keyword>
<keyword evidence="6 12" id="KW-0812">Transmembrane</keyword>
<keyword evidence="8 12" id="KW-0249">Electron transport</keyword>
<comment type="subcellular location">
    <subcellularLocation>
        <location evidence="1">Cell membrane</location>
        <topology evidence="1">Multi-pass membrane protein</topology>
    </subcellularLocation>
</comment>
<feature type="region of interest" description="Disordered" evidence="13">
    <location>
        <begin position="481"/>
        <end position="525"/>
    </location>
</feature>
<accession>A0ABT7TY64</accession>
<evidence type="ECO:0000256" key="6">
    <source>
        <dbReference type="ARBA" id="ARBA00022692"/>
    </source>
</evidence>
<feature type="transmembrane region" description="Helical" evidence="12">
    <location>
        <begin position="23"/>
        <end position="42"/>
    </location>
</feature>
<evidence type="ECO:0000256" key="7">
    <source>
        <dbReference type="ARBA" id="ARBA00022723"/>
    </source>
</evidence>
<sequence length="525" mass="57304">MAISPMALDSLDLARWQFGITTVYHFILVPLTIGLSPLVALMETLWRRTGNKQWLVATKFFGKILLINFALGVATGIVQEFQFGMNWSEYSRFVGNIFGAPLAFEALLAFFMESVFLGLWIFGWDRLSPRLHNLCMWAVAAGTNFSAFFILTANSWMQHPVGAVVNPKTGRAELDGVSGFLKLLSNELVWATVLHVISSALLVAAAVVMGVSVWWMVKAAQAKQDFEARELWRRVARFGAITMVAAGLVTAGTGHMQGQLVAEYQPAKMAAAEGLCHTESGAPFTVAAFGDCKNEDGMVRFISVPGVYSFMATNDFNAKITGLKEAGDTYAKQYGTTDARGNAVDYSPNIMVNFWSFRLMIGLGMASMALGALALWLTRSDRLISRPVLGKAALATMWLPFIACSFGWIFREMGRQPWVIVPNLSDPVSQVYMLTADGVSSVVSSGTVLASMVIFTLLYAALGVVWFVLLRRYIREGVRTPVPDRTGTSEQTAQDGKDGKDGKDTDSSDDSHDSSEAAPALSFAY</sequence>
<evidence type="ECO:0000256" key="9">
    <source>
        <dbReference type="ARBA" id="ARBA00022989"/>
    </source>
</evidence>
<keyword evidence="3 12" id="KW-0813">Transport</keyword>
<keyword evidence="5 12" id="KW-0349">Heme</keyword>
<evidence type="ECO:0000313" key="15">
    <source>
        <dbReference type="Proteomes" id="UP001529257"/>
    </source>
</evidence>
<evidence type="ECO:0000256" key="5">
    <source>
        <dbReference type="ARBA" id="ARBA00022617"/>
    </source>
</evidence>
<reference evidence="15" key="1">
    <citation type="submission" date="2023-06" db="EMBL/GenBank/DDBJ databases">
        <title>Identification and characterization of horizontal gene transfer across gut microbiota members of farm animals based on homology search.</title>
        <authorList>
            <person name="Zeman M."/>
            <person name="Kubasova T."/>
            <person name="Jahodarova E."/>
            <person name="Nykrynova M."/>
            <person name="Rychlik I."/>
        </authorList>
    </citation>
    <scope>NUCLEOTIDE SEQUENCE [LARGE SCALE GENOMIC DNA]</scope>
    <source>
        <strain evidence="15">ET81</strain>
    </source>
</reference>
<feature type="transmembrane region" description="Helical" evidence="12">
    <location>
        <begin position="238"/>
        <end position="256"/>
    </location>
</feature>
<evidence type="ECO:0000256" key="12">
    <source>
        <dbReference type="PIRNR" id="PIRNR006446"/>
    </source>
</evidence>
<evidence type="ECO:0000256" key="1">
    <source>
        <dbReference type="ARBA" id="ARBA00004651"/>
    </source>
</evidence>
<dbReference type="PANTHER" id="PTHR30365:SF15">
    <property type="entry name" value="CYTOCHROME BD UBIQUINOL OXIDASE SUBUNIT 1"/>
    <property type="match status" value="1"/>
</dbReference>
<proteinExistence type="inferred from homology"/>
<dbReference type="Pfam" id="PF01654">
    <property type="entry name" value="Cyt_bd_oxida_I"/>
    <property type="match status" value="1"/>
</dbReference>
<evidence type="ECO:0000256" key="13">
    <source>
        <dbReference type="SAM" id="MobiDB-lite"/>
    </source>
</evidence>
<feature type="transmembrane region" description="Helical" evidence="12">
    <location>
        <begin position="188"/>
        <end position="217"/>
    </location>
</feature>
<evidence type="ECO:0000313" key="14">
    <source>
        <dbReference type="EMBL" id="MDM8076113.1"/>
    </source>
</evidence>
<keyword evidence="7 12" id="KW-0479">Metal-binding</keyword>
<keyword evidence="4 12" id="KW-1003">Cell membrane</keyword>
<feature type="transmembrane region" description="Helical" evidence="12">
    <location>
        <begin position="355"/>
        <end position="376"/>
    </location>
</feature>
<evidence type="ECO:0000256" key="3">
    <source>
        <dbReference type="ARBA" id="ARBA00022448"/>
    </source>
</evidence>
<dbReference type="PANTHER" id="PTHR30365">
    <property type="entry name" value="CYTOCHROME D UBIQUINOL OXIDASE"/>
    <property type="match status" value="1"/>
</dbReference>